<dbReference type="PANTHER" id="PTHR46609">
    <property type="entry name" value="EXONUCLEASE, PHAGE-TYPE/RECB, C-TERMINAL DOMAIN-CONTAINING PROTEIN"/>
    <property type="match status" value="1"/>
</dbReference>
<dbReference type="SUPFAM" id="SSF52980">
    <property type="entry name" value="Restriction endonuclease-like"/>
    <property type="match status" value="1"/>
</dbReference>
<dbReference type="PANTHER" id="PTHR46609:SF6">
    <property type="entry name" value="EXONUCLEASE, PHAGE-TYPE_RECB, C-TERMINAL DOMAIN-CONTAINING PROTEIN-RELATED"/>
    <property type="match status" value="1"/>
</dbReference>
<feature type="coiled-coil region" evidence="1">
    <location>
        <begin position="270"/>
        <end position="297"/>
    </location>
</feature>
<reference evidence="3" key="1">
    <citation type="submission" date="2021-04" db="EMBL/GenBank/DDBJ databases">
        <title>Oceanospirillales bacteria with DddD are important DMSP degraders in coastal seawater.</title>
        <authorList>
            <person name="Liu J."/>
        </authorList>
    </citation>
    <scope>NUCLEOTIDE SEQUENCE</scope>
    <source>
        <strain evidence="3">GY6</strain>
    </source>
</reference>
<evidence type="ECO:0000313" key="4">
    <source>
        <dbReference type="Proteomes" id="UP001059950"/>
    </source>
</evidence>
<feature type="domain" description="YqaJ viral recombinase" evidence="2">
    <location>
        <begin position="43"/>
        <end position="185"/>
    </location>
</feature>
<evidence type="ECO:0000256" key="1">
    <source>
        <dbReference type="SAM" id="Coils"/>
    </source>
</evidence>
<dbReference type="NCBIfam" id="TIGR03033">
    <property type="entry name" value="phage_rel_nuc"/>
    <property type="match status" value="1"/>
</dbReference>
<name>A0ABY5GT15_9GAMM</name>
<dbReference type="InterPro" id="IPR051703">
    <property type="entry name" value="NF-kappa-B_Signaling_Reg"/>
</dbReference>
<sequence length="350" mass="39444">MTTLCTHGTIQAEHIQALNTTTKRRHGNAHRLVNTRQMDRDTWLSIRQRGIGSSDAAAAVGLNPYKSQLELWMEKTGRLSDAHAPDTQTPDEDNGPLFWGTVLEPIVAEHYAKRTGHKVRRVNAVLQHTDYPWMLANLDREVAGSTEVQILECKTAGINGAKLWRDGVPEYVQLQVMHQLAVTGQAAADVAVLVGGNELRIFRLQRDEALIERLVALEQAFWRHVEEDIAPPADASESAERALRNLYPNDDHEVVDLSEHTELCDAFEQLQTVRSVLEEAKQQEAQLKHQLQQAMGCASEAQFSAGRITWKKSSDTRTVDLARLKQEQPDLIKQYLTIKQGSRRFVVHSR</sequence>
<protein>
    <submittedName>
        <fullName evidence="3">YqaJ viral recombinase family protein</fullName>
    </submittedName>
</protein>
<dbReference type="InterPro" id="IPR011604">
    <property type="entry name" value="PDDEXK-like_dom_sf"/>
</dbReference>
<dbReference type="Proteomes" id="UP001059950">
    <property type="component" value="Chromosome"/>
</dbReference>
<evidence type="ECO:0000313" key="3">
    <source>
        <dbReference type="EMBL" id="UTW02904.1"/>
    </source>
</evidence>
<accession>A0ABY5GT15</accession>
<keyword evidence="4" id="KW-1185">Reference proteome</keyword>
<evidence type="ECO:0000259" key="2">
    <source>
        <dbReference type="Pfam" id="PF09588"/>
    </source>
</evidence>
<dbReference type="EMBL" id="CP073344">
    <property type="protein sequence ID" value="UTW02904.1"/>
    <property type="molecule type" value="Genomic_DNA"/>
</dbReference>
<dbReference type="InterPro" id="IPR019080">
    <property type="entry name" value="YqaJ_viral_recombinase"/>
</dbReference>
<dbReference type="Pfam" id="PF09588">
    <property type="entry name" value="YqaJ"/>
    <property type="match status" value="1"/>
</dbReference>
<proteinExistence type="predicted"/>
<organism evidence="3 4">
    <name type="scientific">Amphritea atlantica</name>
    <dbReference type="NCBI Taxonomy" id="355243"/>
    <lineage>
        <taxon>Bacteria</taxon>
        <taxon>Pseudomonadati</taxon>
        <taxon>Pseudomonadota</taxon>
        <taxon>Gammaproteobacteria</taxon>
        <taxon>Oceanospirillales</taxon>
        <taxon>Oceanospirillaceae</taxon>
        <taxon>Amphritea</taxon>
    </lineage>
</organism>
<dbReference type="InterPro" id="IPR017482">
    <property type="entry name" value="Lambda-type_endonuclease"/>
</dbReference>
<keyword evidence="1" id="KW-0175">Coiled coil</keyword>
<gene>
    <name evidence="3" type="ORF">KDX31_16455</name>
</gene>
<dbReference type="InterPro" id="IPR011335">
    <property type="entry name" value="Restrct_endonuc-II-like"/>
</dbReference>
<dbReference type="Gene3D" id="3.90.320.10">
    <property type="match status" value="1"/>
</dbReference>